<dbReference type="PROSITE" id="PS00036">
    <property type="entry name" value="BZIP_BASIC"/>
    <property type="match status" value="1"/>
</dbReference>
<feature type="compositionally biased region" description="Basic and acidic residues" evidence="3">
    <location>
        <begin position="1"/>
        <end position="21"/>
    </location>
</feature>
<reference evidence="5" key="1">
    <citation type="submission" date="2023-04" db="EMBL/GenBank/DDBJ databases">
        <title>Black Yeasts Isolated from many extreme environments.</title>
        <authorList>
            <person name="Coleine C."/>
            <person name="Stajich J.E."/>
            <person name="Selbmann L."/>
        </authorList>
    </citation>
    <scope>NUCLEOTIDE SEQUENCE</scope>
    <source>
        <strain evidence="5">CCFEE 5312</strain>
    </source>
</reference>
<feature type="compositionally biased region" description="Polar residues" evidence="3">
    <location>
        <begin position="263"/>
        <end position="300"/>
    </location>
</feature>
<dbReference type="GO" id="GO:0000976">
    <property type="term" value="F:transcription cis-regulatory region binding"/>
    <property type="evidence" value="ECO:0007669"/>
    <property type="project" value="InterPro"/>
</dbReference>
<feature type="compositionally biased region" description="Acidic residues" evidence="3">
    <location>
        <begin position="32"/>
        <end position="42"/>
    </location>
</feature>
<feature type="compositionally biased region" description="Polar residues" evidence="3">
    <location>
        <begin position="163"/>
        <end position="174"/>
    </location>
</feature>
<dbReference type="PANTHER" id="PTHR40621:SF9">
    <property type="entry name" value="MEAB PROTEIN"/>
    <property type="match status" value="1"/>
</dbReference>
<keyword evidence="6" id="KW-1185">Reference proteome</keyword>
<feature type="compositionally biased region" description="Low complexity" evidence="3">
    <location>
        <begin position="237"/>
        <end position="250"/>
    </location>
</feature>
<dbReference type="GO" id="GO:0001228">
    <property type="term" value="F:DNA-binding transcription activator activity, RNA polymerase II-specific"/>
    <property type="evidence" value="ECO:0007669"/>
    <property type="project" value="TreeGrafter"/>
</dbReference>
<evidence type="ECO:0000313" key="5">
    <source>
        <dbReference type="EMBL" id="KAK3055496.1"/>
    </source>
</evidence>
<sequence length="439" mass="48588">MEDKGAAEDDMATDSKVEPPRDGTPSSLESTPEQEEQPEQEQEPALPVKRKGGRKPIYATSEERKQRNRQAQAAFRERRTEYIKQLEATIKQNEDTLSSLQQSHRSAADECLMLRYKNSLLERILLEKGIDVQAELQMKTGSPTLSFQHPAANIPPIPPQQPLQRTAIQRHQARRSGQNFLPKLAPGQATQDVNFQNSPQGHPTPSSHTSSPTNPMTRSPLVMQQGGNTPPNTAVLAQPQQQQQHFQAFPRTSQQPPNPAFYQRQQMSPNTQRGVAQQRYQNNASAVSSHSTGSRQSIGQPMSAGANPNPVSGSSASQYYPSPFQKHIDQLEQEYDTQQSRSMLDQPDPDDNSDPSPDQLHGAYPPQYDQMNPPPTSDFYQPGLTGGPQMQPPQPTADGSFGIDMIDPNDAMLDADPFGLSASMHYPTSYSFDKPAQRG</sequence>
<evidence type="ECO:0000256" key="3">
    <source>
        <dbReference type="SAM" id="MobiDB-lite"/>
    </source>
</evidence>
<evidence type="ECO:0000256" key="2">
    <source>
        <dbReference type="ARBA" id="ARBA00023242"/>
    </source>
</evidence>
<dbReference type="SUPFAM" id="SSF57959">
    <property type="entry name" value="Leucine zipper domain"/>
    <property type="match status" value="1"/>
</dbReference>
<gene>
    <name evidence="5" type="ORF">LTR09_003416</name>
</gene>
<feature type="compositionally biased region" description="Low complexity" evidence="3">
    <location>
        <begin position="203"/>
        <end position="217"/>
    </location>
</feature>
<feature type="region of interest" description="Disordered" evidence="3">
    <location>
        <begin position="1"/>
        <end position="72"/>
    </location>
</feature>
<proteinExistence type="predicted"/>
<dbReference type="PANTHER" id="PTHR40621">
    <property type="entry name" value="TRANSCRIPTION FACTOR KAPC-RELATED"/>
    <property type="match status" value="1"/>
</dbReference>
<comment type="caution">
    <text evidence="5">The sequence shown here is derived from an EMBL/GenBank/DDBJ whole genome shotgun (WGS) entry which is preliminary data.</text>
</comment>
<dbReference type="SMART" id="SM00338">
    <property type="entry name" value="BRLZ"/>
    <property type="match status" value="1"/>
</dbReference>
<keyword evidence="2" id="KW-0539">Nucleus</keyword>
<feature type="compositionally biased region" description="Polar residues" evidence="3">
    <location>
        <begin position="309"/>
        <end position="320"/>
    </location>
</feature>
<feature type="region of interest" description="Disordered" evidence="3">
    <location>
        <begin position="143"/>
        <end position="174"/>
    </location>
</feature>
<feature type="domain" description="BZIP" evidence="4">
    <location>
        <begin position="64"/>
        <end position="78"/>
    </location>
</feature>
<evidence type="ECO:0000313" key="6">
    <source>
        <dbReference type="Proteomes" id="UP001271007"/>
    </source>
</evidence>
<dbReference type="EMBL" id="JAWDJX010000008">
    <property type="protein sequence ID" value="KAK3055496.1"/>
    <property type="molecule type" value="Genomic_DNA"/>
</dbReference>
<name>A0AAJ0DS01_9PEZI</name>
<feature type="compositionally biased region" description="Polar residues" evidence="3">
    <location>
        <begin position="190"/>
        <end position="201"/>
    </location>
</feature>
<feature type="region of interest" description="Disordered" evidence="3">
    <location>
        <begin position="334"/>
        <end position="439"/>
    </location>
</feature>
<dbReference type="InterPro" id="IPR004827">
    <property type="entry name" value="bZIP"/>
</dbReference>
<dbReference type="InterPro" id="IPR050936">
    <property type="entry name" value="AP-1-like"/>
</dbReference>
<organism evidence="5 6">
    <name type="scientific">Extremus antarcticus</name>
    <dbReference type="NCBI Taxonomy" id="702011"/>
    <lineage>
        <taxon>Eukaryota</taxon>
        <taxon>Fungi</taxon>
        <taxon>Dikarya</taxon>
        <taxon>Ascomycota</taxon>
        <taxon>Pezizomycotina</taxon>
        <taxon>Dothideomycetes</taxon>
        <taxon>Dothideomycetidae</taxon>
        <taxon>Mycosphaerellales</taxon>
        <taxon>Extremaceae</taxon>
        <taxon>Extremus</taxon>
    </lineage>
</organism>
<dbReference type="Proteomes" id="UP001271007">
    <property type="component" value="Unassembled WGS sequence"/>
</dbReference>
<evidence type="ECO:0000256" key="1">
    <source>
        <dbReference type="ARBA" id="ARBA00004123"/>
    </source>
</evidence>
<dbReference type="Gene3D" id="1.20.5.170">
    <property type="match status" value="1"/>
</dbReference>
<comment type="subcellular location">
    <subcellularLocation>
        <location evidence="1">Nucleus</location>
    </subcellularLocation>
</comment>
<dbReference type="InterPro" id="IPR046347">
    <property type="entry name" value="bZIP_sf"/>
</dbReference>
<dbReference type="GO" id="GO:0090575">
    <property type="term" value="C:RNA polymerase II transcription regulator complex"/>
    <property type="evidence" value="ECO:0007669"/>
    <property type="project" value="TreeGrafter"/>
</dbReference>
<dbReference type="CDD" id="cd14688">
    <property type="entry name" value="bZIP_YAP"/>
    <property type="match status" value="1"/>
</dbReference>
<feature type="region of interest" description="Disordered" evidence="3">
    <location>
        <begin position="190"/>
        <end position="321"/>
    </location>
</feature>
<evidence type="ECO:0000259" key="4">
    <source>
        <dbReference type="PROSITE" id="PS00036"/>
    </source>
</evidence>
<dbReference type="AlphaFoldDB" id="A0AAJ0DS01"/>
<protein>
    <recommendedName>
        <fullName evidence="4">BZIP domain-containing protein</fullName>
    </recommendedName>
</protein>
<accession>A0AAJ0DS01</accession>